<dbReference type="EMBL" id="CABVGX010000015">
    <property type="protein sequence ID" value="VVM80425.1"/>
    <property type="molecule type" value="Genomic_DNA"/>
</dbReference>
<accession>A0A5E6SSR7</accession>
<name>A0A5E6SSR7_PSEFL</name>
<proteinExistence type="predicted"/>
<dbReference type="Proteomes" id="UP000325607">
    <property type="component" value="Unassembled WGS sequence"/>
</dbReference>
<sequence>MLVGLGRDANRQVDDLTIAPIHALGKLHQAYAGGKHLIAGFRGTVWDGNTLPEKGRALHLARLQPGQVTLGNQAVGDQMCSQ</sequence>
<protein>
    <submittedName>
        <fullName evidence="1">Uncharacterized protein</fullName>
    </submittedName>
</protein>
<dbReference type="AlphaFoldDB" id="A0A5E6SSR7"/>
<gene>
    <name evidence="1" type="ORF">PS645_02236</name>
</gene>
<reference evidence="1 2" key="1">
    <citation type="submission" date="2019-09" db="EMBL/GenBank/DDBJ databases">
        <authorList>
            <person name="Chandra G."/>
            <person name="Truman W A."/>
        </authorList>
    </citation>
    <scope>NUCLEOTIDE SEQUENCE [LARGE SCALE GENOMIC DNA]</scope>
    <source>
        <strain evidence="1">PS645</strain>
    </source>
</reference>
<evidence type="ECO:0000313" key="2">
    <source>
        <dbReference type="Proteomes" id="UP000325607"/>
    </source>
</evidence>
<evidence type="ECO:0000313" key="1">
    <source>
        <dbReference type="EMBL" id="VVM80425.1"/>
    </source>
</evidence>
<organism evidence="1 2">
    <name type="scientific">Pseudomonas fluorescens</name>
    <dbReference type="NCBI Taxonomy" id="294"/>
    <lineage>
        <taxon>Bacteria</taxon>
        <taxon>Pseudomonadati</taxon>
        <taxon>Pseudomonadota</taxon>
        <taxon>Gammaproteobacteria</taxon>
        <taxon>Pseudomonadales</taxon>
        <taxon>Pseudomonadaceae</taxon>
        <taxon>Pseudomonas</taxon>
    </lineage>
</organism>